<dbReference type="Pfam" id="PF01266">
    <property type="entry name" value="DAO"/>
    <property type="match status" value="1"/>
</dbReference>
<dbReference type="InterPro" id="IPR017741">
    <property type="entry name" value="FAD-dependent_OxRdtase_HpnW"/>
</dbReference>
<dbReference type="Proteomes" id="UP001596174">
    <property type="component" value="Unassembled WGS sequence"/>
</dbReference>
<keyword evidence="3" id="KW-1185">Reference proteome</keyword>
<dbReference type="NCBIfam" id="TIGR03364">
    <property type="entry name" value="HpnW_proposed"/>
    <property type="match status" value="1"/>
</dbReference>
<dbReference type="EMBL" id="JBHSQJ010000014">
    <property type="protein sequence ID" value="MFC5906602.1"/>
    <property type="molecule type" value="Genomic_DNA"/>
</dbReference>
<dbReference type="Gene3D" id="3.50.50.60">
    <property type="entry name" value="FAD/NAD(P)-binding domain"/>
    <property type="match status" value="1"/>
</dbReference>
<dbReference type="RefSeq" id="WP_380580173.1">
    <property type="nucleotide sequence ID" value="NZ_JBHSQJ010000014.1"/>
</dbReference>
<sequence length="372" mass="40306">MKVIVVGAGALGTMHAWHAVRRGHEVVHLEREPEARGASVRNFGLVWVGGRSVGPDLDTALRARQLWGEIAAEVPGLGFRASGSLTVVRTEAEWAVAAEAVARPDAAVRGWELLDEAGTRKANPLLRGPLLGALWSPHDAQVDPRGAQRALQAHLTASGRYTLLTGREVREVVGENAVRDDHGEAHVGDVVFLCTGAWLGGLVRELAPRLPVRRVRLQMMQTDPIGEHLPTSVADGDSFRYYPAYQGPALDALNAAQPQHETASAHRMQLLLVQRGDGSLTIGDTHEYDQPFAFDTVDEPYAYLQALVEELLGRPVTVRRRWAGVYAQCLDPGAVLHRERVREGVWLVTGPGGRGMTGSPAMAEKTIEEAGL</sequence>
<dbReference type="InterPro" id="IPR036188">
    <property type="entry name" value="FAD/NAD-bd_sf"/>
</dbReference>
<evidence type="ECO:0000259" key="1">
    <source>
        <dbReference type="Pfam" id="PF01266"/>
    </source>
</evidence>
<proteinExistence type="predicted"/>
<feature type="domain" description="FAD dependent oxidoreductase" evidence="1">
    <location>
        <begin position="2"/>
        <end position="367"/>
    </location>
</feature>
<comment type="caution">
    <text evidence="2">The sequence shown here is derived from an EMBL/GenBank/DDBJ whole genome shotgun (WGS) entry which is preliminary data.</text>
</comment>
<evidence type="ECO:0000313" key="2">
    <source>
        <dbReference type="EMBL" id="MFC5906602.1"/>
    </source>
</evidence>
<dbReference type="PANTHER" id="PTHR13847">
    <property type="entry name" value="SARCOSINE DEHYDROGENASE-RELATED"/>
    <property type="match status" value="1"/>
</dbReference>
<name>A0ABW1FZ24_9ACTN</name>
<dbReference type="Gene3D" id="3.30.9.10">
    <property type="entry name" value="D-Amino Acid Oxidase, subunit A, domain 2"/>
    <property type="match status" value="1"/>
</dbReference>
<accession>A0ABW1FZ24</accession>
<protein>
    <submittedName>
        <fullName evidence="2">TIGR03364 family FAD-dependent oxidoreductase</fullName>
    </submittedName>
</protein>
<reference evidence="3" key="1">
    <citation type="journal article" date="2019" name="Int. J. Syst. Evol. Microbiol.">
        <title>The Global Catalogue of Microorganisms (GCM) 10K type strain sequencing project: providing services to taxonomists for standard genome sequencing and annotation.</title>
        <authorList>
            <consortium name="The Broad Institute Genomics Platform"/>
            <consortium name="The Broad Institute Genome Sequencing Center for Infectious Disease"/>
            <person name="Wu L."/>
            <person name="Ma J."/>
        </authorList>
    </citation>
    <scope>NUCLEOTIDE SEQUENCE [LARGE SCALE GENOMIC DNA]</scope>
    <source>
        <strain evidence="3">JCM 4816</strain>
    </source>
</reference>
<gene>
    <name evidence="2" type="ORF">ACFP3V_05135</name>
</gene>
<dbReference type="SUPFAM" id="SSF51905">
    <property type="entry name" value="FAD/NAD(P)-binding domain"/>
    <property type="match status" value="1"/>
</dbReference>
<evidence type="ECO:0000313" key="3">
    <source>
        <dbReference type="Proteomes" id="UP001596174"/>
    </source>
</evidence>
<dbReference type="InterPro" id="IPR006076">
    <property type="entry name" value="FAD-dep_OxRdtase"/>
</dbReference>
<organism evidence="2 3">
    <name type="scientific">Streptacidiphilus monticola</name>
    <dbReference type="NCBI Taxonomy" id="2161674"/>
    <lineage>
        <taxon>Bacteria</taxon>
        <taxon>Bacillati</taxon>
        <taxon>Actinomycetota</taxon>
        <taxon>Actinomycetes</taxon>
        <taxon>Kitasatosporales</taxon>
        <taxon>Streptomycetaceae</taxon>
        <taxon>Streptacidiphilus</taxon>
    </lineage>
</organism>